<sequence>MYLRVYTRKNKKEKSVECSEFQQIKSSLKMGSEKSDRSESGNLISLTGVQKEKFCIDCAEQNQQTSMRVLKEEESKSRKNRVGPGDLIWGKVMSHPWWPGQIYNESLAPSPLGHAKKDGSVLVSFFGDDSYALLDHDQVIPFEPHFEEKSKMSKLQTFSVAVEEAIDELKRRAALGLTCFCLHPGNFRPTKIEGLYEVDVSGYEHGAIYSSKLIKNCRDGFQPHGMFSFVKQLATSPRSLLNIYGIINSAKVTAYRKAVFEENDETYDQAFDEFEKDDETSGQAFGVKASSSEYLAEFSKNGNQLQGTAGAQVEAAASNGPRVFVISTEIARLERNNSVTVAKPCVDIASERSGPAALHYKHKDKASVYRKLRRSEVSKTLDKSKRSQSLNVPNVITKEKLQNLKCPIIPFDASVIEEKEKESCKGEIKRKRMKWSPPNEQGQKGKFQKDATFDNIHAKSGGETGRTYCHKNRETCKKKKNNRVNDYGTPRNGGLLSDLLAFACDPFYGTELGNATGALTLLKQFRSNFYQKSCCPDEHETTNKKRTLLECQERMTRKEELRGLKSLRMTKKYDDQKLLTPQEGTDLNIQSTLPVQSEMKSLPRELPKENSKCRSDVEEQASPKGNANSNSIVCEYPDVDASSAKVNIGGENCREVLSEVVCASSPVSSSIQYKYKVGSLDETVAAINRKYSMDEGWKSHYQQNLSAINSSNLSLQLSNLLQKCNDILGHRTSSATRVNSNE</sequence>
<feature type="region of interest" description="Disordered" evidence="1">
    <location>
        <begin position="594"/>
        <end position="629"/>
    </location>
</feature>
<dbReference type="GeneID" id="107774548"/>
<name>A0A1S3YC52_TOBAC</name>
<dbReference type="KEGG" id="nta:107774548"/>
<evidence type="ECO:0000256" key="1">
    <source>
        <dbReference type="SAM" id="MobiDB-lite"/>
    </source>
</evidence>
<keyword evidence="3" id="KW-1185">Reference proteome</keyword>
<feature type="domain" description="PWWP" evidence="2">
    <location>
        <begin position="84"/>
        <end position="145"/>
    </location>
</feature>
<reference evidence="4" key="2">
    <citation type="submission" date="2025-08" db="UniProtKB">
        <authorList>
            <consortium name="RefSeq"/>
        </authorList>
    </citation>
    <scope>IDENTIFICATION</scope>
    <source>
        <tissue evidence="4">Leaf</tissue>
    </source>
</reference>
<accession>A0A1S3YC52</accession>
<proteinExistence type="predicted"/>
<gene>
    <name evidence="4" type="primary">LOC107774548</name>
</gene>
<dbReference type="OMA" id="DEGWKSH"/>
<dbReference type="SMR" id="A0A1S3YC52"/>
<dbReference type="Pfam" id="PF00855">
    <property type="entry name" value="PWWP"/>
    <property type="match status" value="1"/>
</dbReference>
<dbReference type="SUPFAM" id="SSF63748">
    <property type="entry name" value="Tudor/PWWP/MBT"/>
    <property type="match status" value="1"/>
</dbReference>
<feature type="compositionally biased region" description="Basic and acidic residues" evidence="1">
    <location>
        <begin position="601"/>
        <end position="617"/>
    </location>
</feature>
<dbReference type="RefSeq" id="XP_016449588.1">
    <property type="nucleotide sequence ID" value="XM_016594102.2"/>
</dbReference>
<dbReference type="AlphaFoldDB" id="A0A1S3YC52"/>
<dbReference type="RefSeq" id="XP_016449588.1">
    <property type="nucleotide sequence ID" value="XM_016594102.1"/>
</dbReference>
<dbReference type="PANTHER" id="PTHR10688:SF20">
    <property type="entry name" value="PWWP DOMAIN-CONTAINING PROTEIN"/>
    <property type="match status" value="1"/>
</dbReference>
<dbReference type="OrthoDB" id="62853at2759"/>
<protein>
    <submittedName>
        <fullName evidence="4">Uncharacterized protein LOC107774548</fullName>
    </submittedName>
</protein>
<dbReference type="InterPro" id="IPR052657">
    <property type="entry name" value="PDP_family_Arabidopsis"/>
</dbReference>
<dbReference type="STRING" id="4097.A0A1S3YC52"/>
<evidence type="ECO:0000313" key="4">
    <source>
        <dbReference type="RefSeq" id="XP_016449588.1"/>
    </source>
</evidence>
<dbReference type="PANTHER" id="PTHR10688">
    <property type="entry name" value="PWWP DOMAIN-CONTAINING PROTEIN"/>
    <property type="match status" value="1"/>
</dbReference>
<dbReference type="Proteomes" id="UP000790787">
    <property type="component" value="Chromosome 14"/>
</dbReference>
<dbReference type="SMART" id="SM00293">
    <property type="entry name" value="PWWP"/>
    <property type="match status" value="1"/>
</dbReference>
<evidence type="ECO:0000313" key="3">
    <source>
        <dbReference type="Proteomes" id="UP000790787"/>
    </source>
</evidence>
<reference evidence="3" key="1">
    <citation type="journal article" date="2014" name="Nat. Commun.">
        <title>The tobacco genome sequence and its comparison with those of tomato and potato.</title>
        <authorList>
            <person name="Sierro N."/>
            <person name="Battey J.N."/>
            <person name="Ouadi S."/>
            <person name="Bakaher N."/>
            <person name="Bovet L."/>
            <person name="Willig A."/>
            <person name="Goepfert S."/>
            <person name="Peitsch M.C."/>
            <person name="Ivanov N.V."/>
        </authorList>
    </citation>
    <scope>NUCLEOTIDE SEQUENCE [LARGE SCALE GENOMIC DNA]</scope>
</reference>
<dbReference type="Gene3D" id="2.30.30.140">
    <property type="match status" value="1"/>
</dbReference>
<dbReference type="PaxDb" id="4097-A0A1S3YC52"/>
<dbReference type="PROSITE" id="PS50812">
    <property type="entry name" value="PWWP"/>
    <property type="match status" value="1"/>
</dbReference>
<organism evidence="3 4">
    <name type="scientific">Nicotiana tabacum</name>
    <name type="common">Common tobacco</name>
    <dbReference type="NCBI Taxonomy" id="4097"/>
    <lineage>
        <taxon>Eukaryota</taxon>
        <taxon>Viridiplantae</taxon>
        <taxon>Streptophyta</taxon>
        <taxon>Embryophyta</taxon>
        <taxon>Tracheophyta</taxon>
        <taxon>Spermatophyta</taxon>
        <taxon>Magnoliopsida</taxon>
        <taxon>eudicotyledons</taxon>
        <taxon>Gunneridae</taxon>
        <taxon>Pentapetalae</taxon>
        <taxon>asterids</taxon>
        <taxon>lamiids</taxon>
        <taxon>Solanales</taxon>
        <taxon>Solanaceae</taxon>
        <taxon>Nicotianoideae</taxon>
        <taxon>Nicotianeae</taxon>
        <taxon>Nicotiana</taxon>
    </lineage>
</organism>
<evidence type="ECO:0000259" key="2">
    <source>
        <dbReference type="PROSITE" id="PS50812"/>
    </source>
</evidence>
<dbReference type="CDD" id="cd05162">
    <property type="entry name" value="PWWP"/>
    <property type="match status" value="1"/>
</dbReference>
<dbReference type="InterPro" id="IPR000313">
    <property type="entry name" value="PWWP_dom"/>
</dbReference>